<proteinExistence type="predicted"/>
<feature type="compositionally biased region" description="Polar residues" evidence="1">
    <location>
        <begin position="225"/>
        <end position="237"/>
    </location>
</feature>
<protein>
    <submittedName>
        <fullName evidence="2">Uncharacterized protein</fullName>
    </submittedName>
</protein>
<keyword evidence="3" id="KW-1185">Reference proteome</keyword>
<feature type="region of interest" description="Disordered" evidence="1">
    <location>
        <begin position="198"/>
        <end position="237"/>
    </location>
</feature>
<evidence type="ECO:0000256" key="1">
    <source>
        <dbReference type="SAM" id="MobiDB-lite"/>
    </source>
</evidence>
<feature type="region of interest" description="Disordered" evidence="1">
    <location>
        <begin position="322"/>
        <end position="350"/>
    </location>
</feature>
<dbReference type="OrthoDB" id="10403205at2759"/>
<name>A0A8S9ZV27_9BILA</name>
<evidence type="ECO:0000313" key="3">
    <source>
        <dbReference type="Proteomes" id="UP000605970"/>
    </source>
</evidence>
<reference evidence="2" key="1">
    <citation type="journal article" date="2020" name="Ecol. Evol.">
        <title>Genome structure and content of the rice root-knot nematode (Meloidogyne graminicola).</title>
        <authorList>
            <person name="Phan N.T."/>
            <person name="Danchin E.G.J."/>
            <person name="Klopp C."/>
            <person name="Perfus-Barbeoch L."/>
            <person name="Kozlowski D.K."/>
            <person name="Koutsovoulos G.D."/>
            <person name="Lopez-Roques C."/>
            <person name="Bouchez O."/>
            <person name="Zahm M."/>
            <person name="Besnard G."/>
            <person name="Bellafiore S."/>
        </authorList>
    </citation>
    <scope>NUCLEOTIDE SEQUENCE</scope>
    <source>
        <strain evidence="2">VN-18</strain>
    </source>
</reference>
<comment type="caution">
    <text evidence="2">The sequence shown here is derived from an EMBL/GenBank/DDBJ whole genome shotgun (WGS) entry which is preliminary data.</text>
</comment>
<dbReference type="Proteomes" id="UP000605970">
    <property type="component" value="Unassembled WGS sequence"/>
</dbReference>
<dbReference type="EMBL" id="JABEBT010000020">
    <property type="protein sequence ID" value="KAF7637405.1"/>
    <property type="molecule type" value="Genomic_DNA"/>
</dbReference>
<evidence type="ECO:0000313" key="2">
    <source>
        <dbReference type="EMBL" id="KAF7637405.1"/>
    </source>
</evidence>
<sequence length="822" mass="94059">MCDQNMEQNREKFQKLLQSSLIAYGSDGTVLFEFIKDFKNDWQQDITYYVQLLGYPEGLDGLIALMKSFPKDVIVEELPSGLVRFKPIPTEETIDNLNLIDKSNKEITEHRERKARMNQMNQRIFPFRMSSVPPPIYAPPSFNQSQPIPLAQHHPQVPQNFVPPYHRSYILPGSRSKAKPIISENSNLISLGVRQPFSQQQNGDDRHSRNRTNSVNIKEDRMRNGRSSPPSFSRATTPFINSLNSSVNDLTELEKPERDFLLNIGKSRPILGQTFEQSFPENNDYFDEDFRTPASDDSATLTEASSRIGSVSSLNGLVDSNIQSGDILPSETEESDVEEGEIIDDSDDEDDIDSIISDDSDLCVCFDEFEETSELLEKNVCNYIDRLKNEFQPPQADLSRLLYLFQINDGFLLSSKIDDFKRLYEKEFGCALSSKELNRLLGCPTNMRIVGESFKKAAYPASSFFRVIQEKSSSQYTIKLRRCLTGEFVDPSIYFARVPTRIIPAYNKILSSSSCLVSLPKIPISVVTIDNLIPSTLNIPTTKTVEKSFKTSTTKTSLNSKLDFLQISSKVTSFLRTKNGEVLLKELFEYLNKTLDFNIIKTKMQLLGYLNEFLSEICEILIKGEEIFILDIQKKTKNEDKFGQTFLPSSNYLHIGNKLKVKVLSIVSNGDAKLELCHLSSKLRELLSDYSDLLEVICDKPTENLIPNDKRLVFFYDRSRRLRRGYIKKQETSMTVSVKDMDTLDIQEYLIPNDCIFDVPANFPMWQFPACQFSAQIVDSDMIQIRRYWKECTEFIVIVNEIVDGHKYICRSLGNNISTFDF</sequence>
<gene>
    <name evidence="2" type="ORF">Mgra_00003150</name>
</gene>
<feature type="compositionally biased region" description="Acidic residues" evidence="1">
    <location>
        <begin position="331"/>
        <end position="350"/>
    </location>
</feature>
<dbReference type="AlphaFoldDB" id="A0A8S9ZV27"/>
<organism evidence="2 3">
    <name type="scientific">Meloidogyne graminicola</name>
    <dbReference type="NCBI Taxonomy" id="189291"/>
    <lineage>
        <taxon>Eukaryota</taxon>
        <taxon>Metazoa</taxon>
        <taxon>Ecdysozoa</taxon>
        <taxon>Nematoda</taxon>
        <taxon>Chromadorea</taxon>
        <taxon>Rhabditida</taxon>
        <taxon>Tylenchina</taxon>
        <taxon>Tylenchomorpha</taxon>
        <taxon>Tylenchoidea</taxon>
        <taxon>Meloidogynidae</taxon>
        <taxon>Meloidogyninae</taxon>
        <taxon>Meloidogyne</taxon>
    </lineage>
</organism>
<accession>A0A8S9ZV27</accession>